<proteinExistence type="predicted"/>
<reference evidence="3" key="1">
    <citation type="submission" date="2023-04" db="EMBL/GenBank/DDBJ databases">
        <title>Black Yeasts Isolated from many extreme environments.</title>
        <authorList>
            <person name="Coleine C."/>
            <person name="Stajich J.E."/>
            <person name="Selbmann L."/>
        </authorList>
    </citation>
    <scope>NUCLEOTIDE SEQUENCE</scope>
    <source>
        <strain evidence="3">CCFEE 5312</strain>
    </source>
</reference>
<dbReference type="Pfam" id="PF00172">
    <property type="entry name" value="Zn_clus"/>
    <property type="match status" value="1"/>
</dbReference>
<organism evidence="3 4">
    <name type="scientific">Extremus antarcticus</name>
    <dbReference type="NCBI Taxonomy" id="702011"/>
    <lineage>
        <taxon>Eukaryota</taxon>
        <taxon>Fungi</taxon>
        <taxon>Dikarya</taxon>
        <taxon>Ascomycota</taxon>
        <taxon>Pezizomycotina</taxon>
        <taxon>Dothideomycetes</taxon>
        <taxon>Dothideomycetidae</taxon>
        <taxon>Mycosphaerellales</taxon>
        <taxon>Extremaceae</taxon>
        <taxon>Extremus</taxon>
    </lineage>
</organism>
<dbReference type="PANTHER" id="PTHR38111:SF11">
    <property type="entry name" value="TRANSCRIPTION FACTOR DOMAIN-CONTAINING PROTEIN-RELATED"/>
    <property type="match status" value="1"/>
</dbReference>
<keyword evidence="4" id="KW-1185">Reference proteome</keyword>
<protein>
    <recommendedName>
        <fullName evidence="2">Zn(2)-C6 fungal-type domain-containing protein</fullName>
    </recommendedName>
</protein>
<dbReference type="PROSITE" id="PS50048">
    <property type="entry name" value="ZN2_CY6_FUNGAL_2"/>
    <property type="match status" value="1"/>
</dbReference>
<dbReference type="SUPFAM" id="SSF57701">
    <property type="entry name" value="Zn2/Cys6 DNA-binding domain"/>
    <property type="match status" value="1"/>
</dbReference>
<dbReference type="Proteomes" id="UP001271007">
    <property type="component" value="Unassembled WGS sequence"/>
</dbReference>
<accession>A0AAJ0GHS7</accession>
<dbReference type="InterPro" id="IPR001138">
    <property type="entry name" value="Zn2Cys6_DnaBD"/>
</dbReference>
<evidence type="ECO:0000256" key="1">
    <source>
        <dbReference type="ARBA" id="ARBA00023242"/>
    </source>
</evidence>
<feature type="domain" description="Zn(2)-C6 fungal-type" evidence="2">
    <location>
        <begin position="10"/>
        <end position="40"/>
    </location>
</feature>
<evidence type="ECO:0000259" key="2">
    <source>
        <dbReference type="PROSITE" id="PS50048"/>
    </source>
</evidence>
<dbReference type="PANTHER" id="PTHR38111">
    <property type="entry name" value="ZN(2)-C6 FUNGAL-TYPE DOMAIN-CONTAINING PROTEIN-RELATED"/>
    <property type="match status" value="1"/>
</dbReference>
<dbReference type="SMART" id="SM00066">
    <property type="entry name" value="GAL4"/>
    <property type="match status" value="1"/>
</dbReference>
<gene>
    <name evidence="3" type="ORF">LTR09_000858</name>
</gene>
<dbReference type="Gene3D" id="4.10.240.10">
    <property type="entry name" value="Zn(2)-C6 fungal-type DNA-binding domain"/>
    <property type="match status" value="1"/>
</dbReference>
<dbReference type="EMBL" id="JAWDJX010000002">
    <property type="protein sequence ID" value="KAK3057783.1"/>
    <property type="molecule type" value="Genomic_DNA"/>
</dbReference>
<dbReference type="InterPro" id="IPR053178">
    <property type="entry name" value="Osmoadaptation_assoc"/>
</dbReference>
<name>A0AAJ0GHS7_9PEZI</name>
<sequence>MVGVPGRSKACQPCKKRRVACDQQQPKCSQCSKRKQDCIYHLGCIFVLAEAGSHKTVYKKSDSQVHVNDVAIKPQHRANGKHDSAGLNVRSQTSAELQVARLARTPTQGYAIQQALVATAISEGQSSSSYTLPSMLAKSLQLDAPGYMYAAPLACFAAWRGRRDGNATLISASHQLYIRALRETQVALYDPQIVLADSTLAACNALGLFEALECPDRSISGYQWHRDACCRLVQLRGPAAHVDGFGHILFLSIRPFGILEAVEQARPNFLSDPEWMTIPWLSNVKAPMDVLVDTLTRGPAILRKARHLEAGLTSARPEDTLARMLEIVYDMSCVLYELDVFYEDYEQTTQVPQCWETDSFEQESPDLVFQPVLHFADLGAATTLTLYWAVLAMAWVSLADLLNGCMQAGMQDLFFSTFHAQREELNNLRRPLATYEDMTMEVLRDHWLDNARKVLGSVAYCTTESSIESGPPRVATALSMIIDILKGRLGATHEYRWAVRARQAIGEKWLRLAKFQI</sequence>
<evidence type="ECO:0000313" key="3">
    <source>
        <dbReference type="EMBL" id="KAK3057783.1"/>
    </source>
</evidence>
<dbReference type="CDD" id="cd00067">
    <property type="entry name" value="GAL4"/>
    <property type="match status" value="1"/>
</dbReference>
<dbReference type="AlphaFoldDB" id="A0AAJ0GHS7"/>
<comment type="caution">
    <text evidence="3">The sequence shown here is derived from an EMBL/GenBank/DDBJ whole genome shotgun (WGS) entry which is preliminary data.</text>
</comment>
<evidence type="ECO:0000313" key="4">
    <source>
        <dbReference type="Proteomes" id="UP001271007"/>
    </source>
</evidence>
<dbReference type="GO" id="GO:0008270">
    <property type="term" value="F:zinc ion binding"/>
    <property type="evidence" value="ECO:0007669"/>
    <property type="project" value="InterPro"/>
</dbReference>
<keyword evidence="1" id="KW-0539">Nucleus</keyword>
<dbReference type="InterPro" id="IPR036864">
    <property type="entry name" value="Zn2-C6_fun-type_DNA-bd_sf"/>
</dbReference>
<dbReference type="PROSITE" id="PS00463">
    <property type="entry name" value="ZN2_CY6_FUNGAL_1"/>
    <property type="match status" value="1"/>
</dbReference>
<dbReference type="GO" id="GO:0000981">
    <property type="term" value="F:DNA-binding transcription factor activity, RNA polymerase II-specific"/>
    <property type="evidence" value="ECO:0007669"/>
    <property type="project" value="InterPro"/>
</dbReference>